<reference evidence="3" key="1">
    <citation type="submission" date="2010-08" db="EMBL/GenBank/DDBJ databases">
        <authorList>
            <consortium name="Caenorhabditis japonica Sequencing Consortium"/>
            <person name="Wilson R.K."/>
        </authorList>
    </citation>
    <scope>NUCLEOTIDE SEQUENCE [LARGE SCALE GENOMIC DNA]</scope>
    <source>
        <strain evidence="3">DF5081</strain>
    </source>
</reference>
<protein>
    <submittedName>
        <fullName evidence="2">Uncharacterized protein</fullName>
    </submittedName>
</protein>
<evidence type="ECO:0000313" key="3">
    <source>
        <dbReference type="Proteomes" id="UP000005237"/>
    </source>
</evidence>
<keyword evidence="3" id="KW-1185">Reference proteome</keyword>
<evidence type="ECO:0000313" key="2">
    <source>
        <dbReference type="EnsemblMetazoa" id="CJA14828.1"/>
    </source>
</evidence>
<evidence type="ECO:0000256" key="1">
    <source>
        <dbReference type="SAM" id="MobiDB-lite"/>
    </source>
</evidence>
<accession>A0A8R1DXM5</accession>
<name>A0A8R1DXM5_CAEJA</name>
<dbReference type="Proteomes" id="UP000005237">
    <property type="component" value="Unassembled WGS sequence"/>
</dbReference>
<sequence>MRSTQRAICLNRISPVCGRAQTSRSGGHRRLGRSDSHEFNDYDNFLFFDGDSDSENDFPDCEDVIRTQI</sequence>
<proteinExistence type="predicted"/>
<dbReference type="EnsemblMetazoa" id="CJA14828.1">
    <property type="protein sequence ID" value="CJA14828.1"/>
    <property type="gene ID" value="WBGene00134032"/>
</dbReference>
<reference evidence="2" key="2">
    <citation type="submission" date="2022-06" db="UniProtKB">
        <authorList>
            <consortium name="EnsemblMetazoa"/>
        </authorList>
    </citation>
    <scope>IDENTIFICATION</scope>
    <source>
        <strain evidence="2">DF5081</strain>
    </source>
</reference>
<dbReference type="AlphaFoldDB" id="A0A8R1DXM5"/>
<feature type="region of interest" description="Disordered" evidence="1">
    <location>
        <begin position="20"/>
        <end position="39"/>
    </location>
</feature>
<organism evidence="2 3">
    <name type="scientific">Caenorhabditis japonica</name>
    <dbReference type="NCBI Taxonomy" id="281687"/>
    <lineage>
        <taxon>Eukaryota</taxon>
        <taxon>Metazoa</taxon>
        <taxon>Ecdysozoa</taxon>
        <taxon>Nematoda</taxon>
        <taxon>Chromadorea</taxon>
        <taxon>Rhabditida</taxon>
        <taxon>Rhabditina</taxon>
        <taxon>Rhabditomorpha</taxon>
        <taxon>Rhabditoidea</taxon>
        <taxon>Rhabditidae</taxon>
        <taxon>Peloderinae</taxon>
        <taxon>Caenorhabditis</taxon>
    </lineage>
</organism>